<keyword evidence="3" id="KW-1185">Reference proteome</keyword>
<organism evidence="2 3">
    <name type="scientific">Trichonephila inaurata madagascariensis</name>
    <dbReference type="NCBI Taxonomy" id="2747483"/>
    <lineage>
        <taxon>Eukaryota</taxon>
        <taxon>Metazoa</taxon>
        <taxon>Ecdysozoa</taxon>
        <taxon>Arthropoda</taxon>
        <taxon>Chelicerata</taxon>
        <taxon>Arachnida</taxon>
        <taxon>Araneae</taxon>
        <taxon>Araneomorphae</taxon>
        <taxon>Entelegynae</taxon>
        <taxon>Araneoidea</taxon>
        <taxon>Nephilidae</taxon>
        <taxon>Trichonephila</taxon>
        <taxon>Trichonephila inaurata</taxon>
    </lineage>
</organism>
<feature type="chain" id="PRO_5036502695" evidence="1">
    <location>
        <begin position="20"/>
        <end position="112"/>
    </location>
</feature>
<dbReference type="OrthoDB" id="6423244at2759"/>
<evidence type="ECO:0000313" key="3">
    <source>
        <dbReference type="Proteomes" id="UP000886998"/>
    </source>
</evidence>
<dbReference type="EMBL" id="BMAV01010471">
    <property type="protein sequence ID" value="GFY55569.1"/>
    <property type="molecule type" value="Genomic_DNA"/>
</dbReference>
<comment type="caution">
    <text evidence="2">The sequence shown here is derived from an EMBL/GenBank/DDBJ whole genome shotgun (WGS) entry which is preliminary data.</text>
</comment>
<evidence type="ECO:0000256" key="1">
    <source>
        <dbReference type="SAM" id="SignalP"/>
    </source>
</evidence>
<feature type="signal peptide" evidence="1">
    <location>
        <begin position="1"/>
        <end position="19"/>
    </location>
</feature>
<evidence type="ECO:0000313" key="2">
    <source>
        <dbReference type="EMBL" id="GFY55569.1"/>
    </source>
</evidence>
<keyword evidence="1" id="KW-0732">Signal</keyword>
<name>A0A8X6XLR4_9ARAC</name>
<gene>
    <name evidence="2" type="primary">NCL1_21128</name>
    <name evidence="2" type="ORF">TNIN_82441</name>
</gene>
<accession>A0A8X6XLR4</accession>
<dbReference type="Proteomes" id="UP000886998">
    <property type="component" value="Unassembled WGS sequence"/>
</dbReference>
<reference evidence="2" key="1">
    <citation type="submission" date="2020-08" db="EMBL/GenBank/DDBJ databases">
        <title>Multicomponent nature underlies the extraordinary mechanical properties of spider dragline silk.</title>
        <authorList>
            <person name="Kono N."/>
            <person name="Nakamura H."/>
            <person name="Mori M."/>
            <person name="Yoshida Y."/>
            <person name="Ohtoshi R."/>
            <person name="Malay A.D."/>
            <person name="Moran D.A.P."/>
            <person name="Tomita M."/>
            <person name="Numata K."/>
            <person name="Arakawa K."/>
        </authorList>
    </citation>
    <scope>NUCLEOTIDE SEQUENCE</scope>
</reference>
<dbReference type="AlphaFoldDB" id="A0A8X6XLR4"/>
<protein>
    <submittedName>
        <fullName evidence="2">Uncharacterized protein</fullName>
    </submittedName>
</protein>
<proteinExistence type="predicted"/>
<sequence length="112" mass="12915">MMYYKVLVCLTICIVIAKCQRSRCPDTNLCFCEGSVLECNCTRSSSLVLRSFSKFAHKIIVEGCEDVEIQLGAFINMEITYMEFKNINKLIRENLVILQMILGREDFKSTKQ</sequence>